<dbReference type="Proteomes" id="UP000285288">
    <property type="component" value="Unassembled WGS sequence"/>
</dbReference>
<proteinExistence type="predicted"/>
<feature type="transmembrane region" description="Helical" evidence="2">
    <location>
        <begin position="78"/>
        <end position="96"/>
    </location>
</feature>
<feature type="region of interest" description="Disordered" evidence="1">
    <location>
        <begin position="348"/>
        <end position="367"/>
    </location>
</feature>
<name>A0A413U9Z6_9FIRM</name>
<protein>
    <submittedName>
        <fullName evidence="4">NERD domain-containing protein</fullName>
    </submittedName>
</protein>
<reference evidence="4 5" key="1">
    <citation type="submission" date="2018-08" db="EMBL/GenBank/DDBJ databases">
        <title>A genome reference for cultivated species of the human gut microbiota.</title>
        <authorList>
            <person name="Zou Y."/>
            <person name="Xue W."/>
            <person name="Luo G."/>
        </authorList>
    </citation>
    <scope>NUCLEOTIDE SEQUENCE [LARGE SCALE GENOMIC DNA]</scope>
    <source>
        <strain evidence="4 5">AM42-13AC</strain>
    </source>
</reference>
<sequence>MANVYNMSSHNGNQDKLNEANALKSRMTVFLVIGLIIALIGVGIFLSIASQGNSYMSIPIHDGIVLSEEDYAGTNNPFPAMGMFLVGGIIFGNARYKREKAKNIANMLQQGIDCENHVANSLENLPSNYYVLNNVGIKDNMGRSEIDSLVVSKNGIWIVEVKSHIGSIYGEEEDNVWDYERANGQDDEIENPLKQSYRQMKILKNIFDAKGIDVFVKYCVVFPNASAVCVNSDKVYTSLDRLKQDILLGSNKKISTNELIKILGVFGIQDDSLKCTAETVKKKPVKQKVEKTVHTQKEEVKPNKTKEQDTQKETVFASLEEDDLSRQISEQLERERNLRENEIRKACRNSKKKMHGNSKGHTKSSSYNYDDNNSLHRQMMNDDMLFDQQQLMNQQLLNQQEMDRFMQESTHISEQACQEAMDYSMHESYNAMNDSFNAMNDSSFNNDFGSFGGFGPF</sequence>
<feature type="transmembrane region" description="Helical" evidence="2">
    <location>
        <begin position="29"/>
        <end position="49"/>
    </location>
</feature>
<gene>
    <name evidence="4" type="ORF">DW907_11150</name>
</gene>
<dbReference type="Pfam" id="PF08378">
    <property type="entry name" value="NERD"/>
    <property type="match status" value="1"/>
</dbReference>
<evidence type="ECO:0000256" key="1">
    <source>
        <dbReference type="SAM" id="MobiDB-lite"/>
    </source>
</evidence>
<evidence type="ECO:0000313" key="4">
    <source>
        <dbReference type="EMBL" id="RHB00515.1"/>
    </source>
</evidence>
<comment type="caution">
    <text evidence="4">The sequence shown here is derived from an EMBL/GenBank/DDBJ whole genome shotgun (WGS) entry which is preliminary data.</text>
</comment>
<dbReference type="InterPro" id="IPR011528">
    <property type="entry name" value="NERD"/>
</dbReference>
<evidence type="ECO:0000313" key="5">
    <source>
        <dbReference type="Proteomes" id="UP000285288"/>
    </source>
</evidence>
<dbReference type="RefSeq" id="WP_118012249.1">
    <property type="nucleotide sequence ID" value="NZ_QSGD01000065.1"/>
</dbReference>
<evidence type="ECO:0000259" key="3">
    <source>
        <dbReference type="PROSITE" id="PS50965"/>
    </source>
</evidence>
<dbReference type="AlphaFoldDB" id="A0A413U9Z6"/>
<feature type="region of interest" description="Disordered" evidence="1">
    <location>
        <begin position="292"/>
        <end position="311"/>
    </location>
</feature>
<evidence type="ECO:0000256" key="2">
    <source>
        <dbReference type="SAM" id="Phobius"/>
    </source>
</evidence>
<organism evidence="4 5">
    <name type="scientific">Holdemanella biformis</name>
    <dbReference type="NCBI Taxonomy" id="1735"/>
    <lineage>
        <taxon>Bacteria</taxon>
        <taxon>Bacillati</taxon>
        <taxon>Bacillota</taxon>
        <taxon>Erysipelotrichia</taxon>
        <taxon>Erysipelotrichales</taxon>
        <taxon>Erysipelotrichaceae</taxon>
        <taxon>Holdemanella</taxon>
    </lineage>
</organism>
<keyword evidence="2" id="KW-1133">Transmembrane helix</keyword>
<dbReference type="EMBL" id="QSGD01000065">
    <property type="protein sequence ID" value="RHB00515.1"/>
    <property type="molecule type" value="Genomic_DNA"/>
</dbReference>
<accession>A0A413U9Z6</accession>
<feature type="domain" description="NERD" evidence="3">
    <location>
        <begin position="110"/>
        <end position="226"/>
    </location>
</feature>
<feature type="compositionally biased region" description="Basic residues" evidence="1">
    <location>
        <begin position="348"/>
        <end position="362"/>
    </location>
</feature>
<keyword evidence="2" id="KW-0472">Membrane</keyword>
<keyword evidence="2" id="KW-0812">Transmembrane</keyword>
<dbReference type="PROSITE" id="PS50965">
    <property type="entry name" value="NERD"/>
    <property type="match status" value="1"/>
</dbReference>